<feature type="compositionally biased region" description="Acidic residues" evidence="1">
    <location>
        <begin position="46"/>
        <end position="64"/>
    </location>
</feature>
<keyword evidence="2" id="KW-0812">Transmembrane</keyword>
<dbReference type="EMBL" id="VHSH01000001">
    <property type="protein sequence ID" value="TQV83935.1"/>
    <property type="molecule type" value="Genomic_DNA"/>
</dbReference>
<evidence type="ECO:0000256" key="2">
    <source>
        <dbReference type="SAM" id="Phobius"/>
    </source>
</evidence>
<evidence type="ECO:0000259" key="3">
    <source>
        <dbReference type="Pfam" id="PF13717"/>
    </source>
</evidence>
<evidence type="ECO:0000313" key="4">
    <source>
        <dbReference type="EMBL" id="TQV83935.1"/>
    </source>
</evidence>
<feature type="compositionally biased region" description="Low complexity" evidence="1">
    <location>
        <begin position="65"/>
        <end position="74"/>
    </location>
</feature>
<dbReference type="Pfam" id="PF13717">
    <property type="entry name" value="Zn_ribbon_4"/>
    <property type="match status" value="1"/>
</dbReference>
<reference evidence="4 5" key="1">
    <citation type="submission" date="2019-06" db="EMBL/GenBank/DDBJ databases">
        <title>Whole genome sequence for Rhodospirillaceae sp. R148.</title>
        <authorList>
            <person name="Wang G."/>
        </authorList>
    </citation>
    <scope>NUCLEOTIDE SEQUENCE [LARGE SCALE GENOMIC DNA]</scope>
    <source>
        <strain evidence="4 5">R148</strain>
    </source>
</reference>
<evidence type="ECO:0000313" key="5">
    <source>
        <dbReference type="Proteomes" id="UP000315252"/>
    </source>
</evidence>
<feature type="domain" description="Zinc finger/thioredoxin putative" evidence="3">
    <location>
        <begin position="1"/>
        <end position="35"/>
    </location>
</feature>
<comment type="caution">
    <text evidence="4">The sequence shown here is derived from an EMBL/GenBank/DDBJ whole genome shotgun (WGS) entry which is preliminary data.</text>
</comment>
<organism evidence="4 5">
    <name type="scientific">Denitrobaculum tricleocarpae</name>
    <dbReference type="NCBI Taxonomy" id="2591009"/>
    <lineage>
        <taxon>Bacteria</taxon>
        <taxon>Pseudomonadati</taxon>
        <taxon>Pseudomonadota</taxon>
        <taxon>Alphaproteobacteria</taxon>
        <taxon>Rhodospirillales</taxon>
        <taxon>Rhodospirillaceae</taxon>
        <taxon>Denitrobaculum</taxon>
    </lineage>
</organism>
<name>A0A545U380_9PROT</name>
<gene>
    <name evidence="4" type="ORF">FKG95_02035</name>
</gene>
<keyword evidence="2" id="KW-0472">Membrane</keyword>
<dbReference type="NCBIfam" id="TIGR02098">
    <property type="entry name" value="MJ0042_CXXC"/>
    <property type="match status" value="1"/>
</dbReference>
<sequence>MIVTCPSCDTSFTVDEALLGERGRKVRCSECGHRWHQLPGQPESADAPELESPEPELPEPESPEPTESQESSEQPAPPAPEPEEAPAGTTPPPVRGPKLFESEDEDVLDDGERRFAVLGWTIFFVVLVLLAGGFYFGQSQIVAFEPRFQNLYDLVGMKAQEEAEPGQKIPGEGLSLPAEKLLKSRKRVDGRPMIVVEGIVVNETEQNQPIPTLRATVANAEAEILARWYFEAEAAEITPEGEVTFATSIADSWGRQGIGISIIFVSEETAQNEPSILP</sequence>
<dbReference type="Gene3D" id="2.20.28.160">
    <property type="match status" value="1"/>
</dbReference>
<dbReference type="AlphaFoldDB" id="A0A545U380"/>
<dbReference type="RefSeq" id="WP_142895170.1">
    <property type="nucleotide sequence ID" value="NZ_ML660052.1"/>
</dbReference>
<protein>
    <submittedName>
        <fullName evidence="4">DUF3426 domain-containing protein</fullName>
    </submittedName>
</protein>
<dbReference type="OrthoDB" id="7159357at2"/>
<feature type="region of interest" description="Disordered" evidence="1">
    <location>
        <begin position="34"/>
        <end position="100"/>
    </location>
</feature>
<dbReference type="Proteomes" id="UP000315252">
    <property type="component" value="Unassembled WGS sequence"/>
</dbReference>
<feature type="transmembrane region" description="Helical" evidence="2">
    <location>
        <begin position="115"/>
        <end position="137"/>
    </location>
</feature>
<proteinExistence type="predicted"/>
<accession>A0A545U380</accession>
<keyword evidence="5" id="KW-1185">Reference proteome</keyword>
<dbReference type="InterPro" id="IPR011723">
    <property type="entry name" value="Znf/thioredoxin_put"/>
</dbReference>
<evidence type="ECO:0000256" key="1">
    <source>
        <dbReference type="SAM" id="MobiDB-lite"/>
    </source>
</evidence>
<keyword evidence="2" id="KW-1133">Transmembrane helix</keyword>